<evidence type="ECO:0000313" key="1">
    <source>
        <dbReference type="EMBL" id="MDR6511493.1"/>
    </source>
</evidence>
<name>A0ABU1MMD7_9SPHN</name>
<accession>A0ABU1MMD7</accession>
<dbReference type="Proteomes" id="UP001184150">
    <property type="component" value="Unassembled WGS sequence"/>
</dbReference>
<reference evidence="1 2" key="1">
    <citation type="submission" date="2023-07" db="EMBL/GenBank/DDBJ databases">
        <title>Sorghum-associated microbial communities from plants grown in Nebraska, USA.</title>
        <authorList>
            <person name="Schachtman D."/>
        </authorList>
    </citation>
    <scope>NUCLEOTIDE SEQUENCE [LARGE SCALE GENOMIC DNA]</scope>
    <source>
        <strain evidence="1 2">DS1027</strain>
    </source>
</reference>
<gene>
    <name evidence="1" type="ORF">J2792_002365</name>
</gene>
<proteinExistence type="predicted"/>
<dbReference type="EMBL" id="JAVDRD010000005">
    <property type="protein sequence ID" value="MDR6511493.1"/>
    <property type="molecule type" value="Genomic_DNA"/>
</dbReference>
<keyword evidence="2" id="KW-1185">Reference proteome</keyword>
<evidence type="ECO:0000313" key="2">
    <source>
        <dbReference type="Proteomes" id="UP001184150"/>
    </source>
</evidence>
<organism evidence="1 2">
    <name type="scientific">Novosphingobium capsulatum</name>
    <dbReference type="NCBI Taxonomy" id="13688"/>
    <lineage>
        <taxon>Bacteria</taxon>
        <taxon>Pseudomonadati</taxon>
        <taxon>Pseudomonadota</taxon>
        <taxon>Alphaproteobacteria</taxon>
        <taxon>Sphingomonadales</taxon>
        <taxon>Sphingomonadaceae</taxon>
        <taxon>Novosphingobium</taxon>
    </lineage>
</organism>
<comment type="caution">
    <text evidence="1">The sequence shown here is derived from an EMBL/GenBank/DDBJ whole genome shotgun (WGS) entry which is preliminary data.</text>
</comment>
<sequence>MDLRLQADAKRVERLARAKRAMVLRVDRALVQQIFELSPTDMERLAGEVRAETGVSR</sequence>
<protein>
    <submittedName>
        <fullName evidence="1">Uncharacterized protein</fullName>
    </submittedName>
</protein>